<dbReference type="AlphaFoldDB" id="A0A2M7G4R0"/>
<dbReference type="FunFam" id="3.50.50.60:FF:000034">
    <property type="entry name" value="sulfide:quinone oxidoreductase, mitochondrial"/>
    <property type="match status" value="1"/>
</dbReference>
<dbReference type="InterPro" id="IPR023753">
    <property type="entry name" value="FAD/NAD-binding_dom"/>
</dbReference>
<evidence type="ECO:0000256" key="3">
    <source>
        <dbReference type="ARBA" id="ARBA00022719"/>
    </source>
</evidence>
<evidence type="ECO:0000313" key="8">
    <source>
        <dbReference type="EMBL" id="PIW16524.1"/>
    </source>
</evidence>
<dbReference type="Gene3D" id="3.50.50.60">
    <property type="entry name" value="FAD/NAD(P)-binding domain"/>
    <property type="match status" value="2"/>
</dbReference>
<keyword evidence="2" id="KW-0285">Flavoprotein</keyword>
<comment type="cofactor">
    <cofactor evidence="1">
        <name>FAD</name>
        <dbReference type="ChEBI" id="CHEBI:57692"/>
    </cofactor>
</comment>
<accession>A0A2M7G4R0</accession>
<keyword evidence="4" id="KW-0274">FAD</keyword>
<evidence type="ECO:0000313" key="9">
    <source>
        <dbReference type="Proteomes" id="UP000231019"/>
    </source>
</evidence>
<feature type="domain" description="FAD/NAD(P)-binding" evidence="7">
    <location>
        <begin position="6"/>
        <end position="119"/>
    </location>
</feature>
<dbReference type="GO" id="GO:0048038">
    <property type="term" value="F:quinone binding"/>
    <property type="evidence" value="ECO:0007669"/>
    <property type="project" value="UniProtKB-KW"/>
</dbReference>
<dbReference type="Pfam" id="PF07992">
    <property type="entry name" value="Pyr_redox_2"/>
    <property type="match status" value="1"/>
</dbReference>
<sequence length="398" mass="44229">MSKTHYKILIVGGGTGGIAVAARLRNASESLEIGLIEPSNKHYYQPLWTLVGGGVFPKEISERNEVDYIPAGVDWIQDKVASFQPEEKAITLASGQKIGYDYLVVSAGMELNWDKVTGLRESIGKYNVCSNYSYETVDSTWDLVKNFKGGTAIFTQPGTPIKCGGAPQKALYMTEDYFRSKSHVRSKTKMVFASGLASIFGVAKYKTALEKVLKRKDITDTHFRNELVEVRGAQQEAVFKHLDTGAEQVLKYDMMHVTPPMSAPAFIQQSPLVDAAGFVEIDKNTMQQAKFPDIFALGDCTNVPTARTGAAIRKQAPVLVENLMAYMQNRPLTGFYNGYSSCPLVTGYGSLILAEFDYDSKPVESFPFDQSQERFSMYMLKAYGLPQMYWNGMMRGQL</sequence>
<reference evidence="8 9" key="1">
    <citation type="submission" date="2017-09" db="EMBL/GenBank/DDBJ databases">
        <title>Depth-based differentiation of microbial function through sediment-hosted aquifers and enrichment of novel symbionts in the deep terrestrial subsurface.</title>
        <authorList>
            <person name="Probst A.J."/>
            <person name="Ladd B."/>
            <person name="Jarett J.K."/>
            <person name="Geller-Mcgrath D.E."/>
            <person name="Sieber C.M."/>
            <person name="Emerson J.B."/>
            <person name="Anantharaman K."/>
            <person name="Thomas B.C."/>
            <person name="Malmstrom R."/>
            <person name="Stieglmeier M."/>
            <person name="Klingl A."/>
            <person name="Woyke T."/>
            <person name="Ryan C.M."/>
            <person name="Banfield J.F."/>
        </authorList>
    </citation>
    <scope>NUCLEOTIDE SEQUENCE [LARGE SCALE GENOMIC DNA]</scope>
    <source>
        <strain evidence="8">CG17_big_fil_post_rev_8_21_14_2_50_48_46</strain>
    </source>
</reference>
<dbReference type="InterPro" id="IPR015904">
    <property type="entry name" value="Sulphide_quinone_reductase"/>
</dbReference>
<evidence type="ECO:0000259" key="7">
    <source>
        <dbReference type="Pfam" id="PF07992"/>
    </source>
</evidence>
<dbReference type="GO" id="GO:0070221">
    <property type="term" value="P:sulfide oxidation, using sulfide:quinone oxidoreductase"/>
    <property type="evidence" value="ECO:0007669"/>
    <property type="project" value="TreeGrafter"/>
</dbReference>
<dbReference type="PANTHER" id="PTHR10632">
    <property type="entry name" value="SULFIDE:QUINONE OXIDOREDUCTASE"/>
    <property type="match status" value="1"/>
</dbReference>
<dbReference type="EMBL" id="PFFQ01000037">
    <property type="protein sequence ID" value="PIW16524.1"/>
    <property type="molecule type" value="Genomic_DNA"/>
</dbReference>
<proteinExistence type="predicted"/>
<gene>
    <name evidence="8" type="ORF">COW36_12215</name>
</gene>
<dbReference type="InterPro" id="IPR036188">
    <property type="entry name" value="FAD/NAD-bd_sf"/>
</dbReference>
<organism evidence="8 9">
    <name type="scientific">bacterium (Candidatus Blackallbacteria) CG17_big_fil_post_rev_8_21_14_2_50_48_46</name>
    <dbReference type="NCBI Taxonomy" id="2014261"/>
    <lineage>
        <taxon>Bacteria</taxon>
        <taxon>Candidatus Blackallbacteria</taxon>
    </lineage>
</organism>
<dbReference type="GO" id="GO:0071949">
    <property type="term" value="F:FAD binding"/>
    <property type="evidence" value="ECO:0007669"/>
    <property type="project" value="TreeGrafter"/>
</dbReference>
<dbReference type="PANTHER" id="PTHR10632:SF2">
    <property type="entry name" value="SULFIDE:QUINONE OXIDOREDUCTASE, MITOCHONDRIAL"/>
    <property type="match status" value="1"/>
</dbReference>
<keyword evidence="6" id="KW-0560">Oxidoreductase</keyword>
<name>A0A2M7G4R0_9BACT</name>
<evidence type="ECO:0000256" key="6">
    <source>
        <dbReference type="ARBA" id="ARBA00023002"/>
    </source>
</evidence>
<evidence type="ECO:0000256" key="5">
    <source>
        <dbReference type="ARBA" id="ARBA00022946"/>
    </source>
</evidence>
<protein>
    <submittedName>
        <fullName evidence="8">Pyridine nucleotide-disulfide oxidoreductase</fullName>
    </submittedName>
</protein>
<keyword evidence="5" id="KW-0809">Transit peptide</keyword>
<evidence type="ECO:0000256" key="4">
    <source>
        <dbReference type="ARBA" id="ARBA00022827"/>
    </source>
</evidence>
<evidence type="ECO:0000256" key="2">
    <source>
        <dbReference type="ARBA" id="ARBA00022630"/>
    </source>
</evidence>
<keyword evidence="3" id="KW-0874">Quinone</keyword>
<dbReference type="PRINTS" id="PR00368">
    <property type="entry name" value="FADPNR"/>
</dbReference>
<comment type="caution">
    <text evidence="8">The sequence shown here is derived from an EMBL/GenBank/DDBJ whole genome shotgun (WGS) entry which is preliminary data.</text>
</comment>
<dbReference type="Proteomes" id="UP000231019">
    <property type="component" value="Unassembled WGS sequence"/>
</dbReference>
<dbReference type="GO" id="GO:0070224">
    <property type="term" value="F:sulfide:quinone oxidoreductase activity"/>
    <property type="evidence" value="ECO:0007669"/>
    <property type="project" value="TreeGrafter"/>
</dbReference>
<evidence type="ECO:0000256" key="1">
    <source>
        <dbReference type="ARBA" id="ARBA00001974"/>
    </source>
</evidence>
<dbReference type="SUPFAM" id="SSF51905">
    <property type="entry name" value="FAD/NAD(P)-binding domain"/>
    <property type="match status" value="2"/>
</dbReference>